<keyword evidence="1" id="KW-1133">Transmembrane helix</keyword>
<gene>
    <name evidence="2" type="ORF">BKL49_07460</name>
</gene>
<dbReference type="RefSeq" id="WP_077424129.1">
    <property type="nucleotide sequence ID" value="NZ_MLHQ01000017.1"/>
</dbReference>
<feature type="transmembrane region" description="Helical" evidence="1">
    <location>
        <begin position="59"/>
        <end position="84"/>
    </location>
</feature>
<comment type="caution">
    <text evidence="2">The sequence shown here is derived from an EMBL/GenBank/DDBJ whole genome shotgun (WGS) entry which is preliminary data.</text>
</comment>
<sequence length="89" mass="10040">MANNDEIIITTAICDKDFNVCQDVFLKIPANEISKFHSTELSKISEWETYSTQYDPAQIWGFAFSAIVFFYFTGLGIGSVLGAIKQFSR</sequence>
<dbReference type="AlphaFoldDB" id="A0A1V3JPN4"/>
<proteinExistence type="predicted"/>
<name>A0A1V3JPN4_9PAST</name>
<organism evidence="2 3">
    <name type="scientific">Rodentibacter myodis</name>
    <dbReference type="NCBI Taxonomy" id="1907939"/>
    <lineage>
        <taxon>Bacteria</taxon>
        <taxon>Pseudomonadati</taxon>
        <taxon>Pseudomonadota</taxon>
        <taxon>Gammaproteobacteria</taxon>
        <taxon>Pasteurellales</taxon>
        <taxon>Pasteurellaceae</taxon>
        <taxon>Rodentibacter</taxon>
    </lineage>
</organism>
<evidence type="ECO:0000313" key="2">
    <source>
        <dbReference type="EMBL" id="OOF58377.1"/>
    </source>
</evidence>
<dbReference type="STRING" id="1907939.BKL49_07460"/>
<dbReference type="EMBL" id="MLHQ01000017">
    <property type="protein sequence ID" value="OOF58377.1"/>
    <property type="molecule type" value="Genomic_DNA"/>
</dbReference>
<evidence type="ECO:0000313" key="3">
    <source>
        <dbReference type="Proteomes" id="UP000188602"/>
    </source>
</evidence>
<dbReference type="OrthoDB" id="5687601at2"/>
<keyword evidence="1" id="KW-0812">Transmembrane</keyword>
<accession>A0A1V3JPN4</accession>
<reference evidence="2 3" key="1">
    <citation type="submission" date="2016-10" db="EMBL/GenBank/DDBJ databases">
        <title>Rodentibacter gen. nov. and new species.</title>
        <authorList>
            <person name="Christensen H."/>
        </authorList>
    </citation>
    <scope>NUCLEOTIDE SEQUENCE [LARGE SCALE GENOMIC DNA]</scope>
    <source>
        <strain evidence="2 3">Ac151</strain>
    </source>
</reference>
<keyword evidence="3" id="KW-1185">Reference proteome</keyword>
<dbReference type="Proteomes" id="UP000188602">
    <property type="component" value="Unassembled WGS sequence"/>
</dbReference>
<protein>
    <submittedName>
        <fullName evidence="2">Uncharacterized protein</fullName>
    </submittedName>
</protein>
<keyword evidence="1" id="KW-0472">Membrane</keyword>
<evidence type="ECO:0000256" key="1">
    <source>
        <dbReference type="SAM" id="Phobius"/>
    </source>
</evidence>